<comment type="subcellular location">
    <subcellularLocation>
        <location evidence="1">Membrane</location>
        <topology evidence="1">Multi-pass membrane protein</topology>
    </subcellularLocation>
</comment>
<feature type="compositionally biased region" description="Pro residues" evidence="6">
    <location>
        <begin position="290"/>
        <end position="299"/>
    </location>
</feature>
<evidence type="ECO:0000256" key="4">
    <source>
        <dbReference type="ARBA" id="ARBA00023136"/>
    </source>
</evidence>
<evidence type="ECO:0000313" key="9">
    <source>
        <dbReference type="EMBL" id="KAL2286662.1"/>
    </source>
</evidence>
<protein>
    <recommendedName>
        <fullName evidence="8">Rhodopsin domain-containing protein</fullName>
    </recommendedName>
</protein>
<feature type="compositionally biased region" description="Polar residues" evidence="6">
    <location>
        <begin position="252"/>
        <end position="262"/>
    </location>
</feature>
<dbReference type="Proteomes" id="UP001600888">
    <property type="component" value="Unassembled WGS sequence"/>
</dbReference>
<feature type="compositionally biased region" description="Polar residues" evidence="6">
    <location>
        <begin position="198"/>
        <end position="208"/>
    </location>
</feature>
<evidence type="ECO:0000256" key="1">
    <source>
        <dbReference type="ARBA" id="ARBA00004141"/>
    </source>
</evidence>
<dbReference type="InterPro" id="IPR052337">
    <property type="entry name" value="SAT4-like"/>
</dbReference>
<accession>A0ABR4EW66</accession>
<feature type="region of interest" description="Disordered" evidence="6">
    <location>
        <begin position="187"/>
        <end position="209"/>
    </location>
</feature>
<feature type="compositionally biased region" description="Basic and acidic residues" evidence="6">
    <location>
        <begin position="263"/>
        <end position="281"/>
    </location>
</feature>
<evidence type="ECO:0000256" key="7">
    <source>
        <dbReference type="SAM" id="Phobius"/>
    </source>
</evidence>
<evidence type="ECO:0000256" key="6">
    <source>
        <dbReference type="SAM" id="MobiDB-lite"/>
    </source>
</evidence>
<dbReference type="EMBL" id="JBAWTH010000023">
    <property type="protein sequence ID" value="KAL2286662.1"/>
    <property type="molecule type" value="Genomic_DNA"/>
</dbReference>
<organism evidence="9 10">
    <name type="scientific">Diaporthe vaccinii</name>
    <dbReference type="NCBI Taxonomy" id="105482"/>
    <lineage>
        <taxon>Eukaryota</taxon>
        <taxon>Fungi</taxon>
        <taxon>Dikarya</taxon>
        <taxon>Ascomycota</taxon>
        <taxon>Pezizomycotina</taxon>
        <taxon>Sordariomycetes</taxon>
        <taxon>Sordariomycetidae</taxon>
        <taxon>Diaporthales</taxon>
        <taxon>Diaporthaceae</taxon>
        <taxon>Diaporthe</taxon>
        <taxon>Diaporthe eres species complex</taxon>
    </lineage>
</organism>
<feature type="transmembrane region" description="Helical" evidence="7">
    <location>
        <begin position="109"/>
        <end position="131"/>
    </location>
</feature>
<comment type="similarity">
    <text evidence="5">Belongs to the SAT4 family.</text>
</comment>
<evidence type="ECO:0000256" key="3">
    <source>
        <dbReference type="ARBA" id="ARBA00022989"/>
    </source>
</evidence>
<feature type="region of interest" description="Disordered" evidence="6">
    <location>
        <begin position="225"/>
        <end position="299"/>
    </location>
</feature>
<evidence type="ECO:0000256" key="5">
    <source>
        <dbReference type="ARBA" id="ARBA00038359"/>
    </source>
</evidence>
<keyword evidence="4 7" id="KW-0472">Membrane</keyword>
<keyword evidence="2 7" id="KW-0812">Transmembrane</keyword>
<name>A0ABR4EW66_9PEZI</name>
<evidence type="ECO:0000256" key="2">
    <source>
        <dbReference type="ARBA" id="ARBA00022692"/>
    </source>
</evidence>
<dbReference type="PANTHER" id="PTHR33048:SF42">
    <property type="entry name" value="INTEGRAL MEMBRANE PROTEIN"/>
    <property type="match status" value="1"/>
</dbReference>
<sequence length="299" mass="32961">MYGAIALSKTAFAITLLRLTSGWRSKGLLWVVMVLTNTFNLALFILTWLDICDTRFDLSHLPGRCIPMSVATWLHLGATLNSLVCDIILTCYPWWIISQVAYIPTKEKWGVAASMGLVGFAILVEIAKIIIFSMIPSHKHGEVDYTYGVVAVCCFHQAEAAVFIIAQTIPVIRVMFQSEYASHRSTASSRAVSKKSKTPNPNLSNEVSQPVELVQLPSGRIVAADSDEGRAAQSQRTPEGKSVLNVQPPDVTVTSPPQQDAGQRTRREGDEVHRIWEEMGLSRRAWSKSPSPPPEGRMG</sequence>
<proteinExistence type="inferred from homology"/>
<dbReference type="Pfam" id="PF20684">
    <property type="entry name" value="Fung_rhodopsin"/>
    <property type="match status" value="1"/>
</dbReference>
<evidence type="ECO:0000313" key="10">
    <source>
        <dbReference type="Proteomes" id="UP001600888"/>
    </source>
</evidence>
<dbReference type="InterPro" id="IPR049326">
    <property type="entry name" value="Rhodopsin_dom_fungi"/>
</dbReference>
<feature type="transmembrane region" description="Helical" evidence="7">
    <location>
        <begin position="27"/>
        <end position="49"/>
    </location>
</feature>
<keyword evidence="10" id="KW-1185">Reference proteome</keyword>
<gene>
    <name evidence="9" type="ORF">FJTKL_06656</name>
</gene>
<reference evidence="9 10" key="1">
    <citation type="submission" date="2024-03" db="EMBL/GenBank/DDBJ databases">
        <title>A high-quality draft genome sequence of Diaporthe vaccinii, a causative agent of upright dieback and viscid rot disease in cranberry plants.</title>
        <authorList>
            <person name="Sarrasin M."/>
            <person name="Lang B.F."/>
            <person name="Burger G."/>
        </authorList>
    </citation>
    <scope>NUCLEOTIDE SEQUENCE [LARGE SCALE GENOMIC DNA]</scope>
    <source>
        <strain evidence="9 10">IS7</strain>
    </source>
</reference>
<feature type="domain" description="Rhodopsin" evidence="8">
    <location>
        <begin position="4"/>
        <end position="177"/>
    </location>
</feature>
<evidence type="ECO:0000259" key="8">
    <source>
        <dbReference type="Pfam" id="PF20684"/>
    </source>
</evidence>
<keyword evidence="3 7" id="KW-1133">Transmembrane helix</keyword>
<comment type="caution">
    <text evidence="9">The sequence shown here is derived from an EMBL/GenBank/DDBJ whole genome shotgun (WGS) entry which is preliminary data.</text>
</comment>
<dbReference type="PANTHER" id="PTHR33048">
    <property type="entry name" value="PTH11-LIKE INTEGRAL MEMBRANE PROTEIN (AFU_ORTHOLOGUE AFUA_5G11245)"/>
    <property type="match status" value="1"/>
</dbReference>
<feature type="transmembrane region" description="Helical" evidence="7">
    <location>
        <begin position="70"/>
        <end position="97"/>
    </location>
</feature>